<evidence type="ECO:0000256" key="8">
    <source>
        <dbReference type="ARBA" id="ARBA00023303"/>
    </source>
</evidence>
<feature type="transmembrane region" description="Helical" evidence="10">
    <location>
        <begin position="250"/>
        <end position="274"/>
    </location>
</feature>
<organism evidence="12 13">
    <name type="scientific">Gracilariopsis chorda</name>
    <dbReference type="NCBI Taxonomy" id="448386"/>
    <lineage>
        <taxon>Eukaryota</taxon>
        <taxon>Rhodophyta</taxon>
        <taxon>Florideophyceae</taxon>
        <taxon>Rhodymeniophycidae</taxon>
        <taxon>Gracilariales</taxon>
        <taxon>Gracilariaceae</taxon>
        <taxon>Gracilariopsis</taxon>
    </lineage>
</organism>
<keyword evidence="8 12" id="KW-0407">Ion channel</keyword>
<dbReference type="InterPro" id="IPR003280">
    <property type="entry name" value="2pore_dom_K_chnl"/>
</dbReference>
<dbReference type="PRINTS" id="PR01333">
    <property type="entry name" value="2POREKCHANEL"/>
</dbReference>
<evidence type="ECO:0000259" key="11">
    <source>
        <dbReference type="PROSITE" id="PS50222"/>
    </source>
</evidence>
<evidence type="ECO:0000256" key="10">
    <source>
        <dbReference type="SAM" id="Phobius"/>
    </source>
</evidence>
<reference evidence="12 13" key="1">
    <citation type="journal article" date="2018" name="Mol. Biol. Evol.">
        <title>Analysis of the draft genome of the red seaweed Gracilariopsis chorda provides insights into genome size evolution in Rhodophyta.</title>
        <authorList>
            <person name="Lee J."/>
            <person name="Yang E.C."/>
            <person name="Graf L."/>
            <person name="Yang J.H."/>
            <person name="Qiu H."/>
            <person name="Zel Zion U."/>
            <person name="Chan C.X."/>
            <person name="Stephens T.G."/>
            <person name="Weber A.P.M."/>
            <person name="Boo G.H."/>
            <person name="Boo S.M."/>
            <person name="Kim K.M."/>
            <person name="Shin Y."/>
            <person name="Jung M."/>
            <person name="Lee S.J."/>
            <person name="Yim H.S."/>
            <person name="Lee J.H."/>
            <person name="Bhattacharya D."/>
            <person name="Yoon H.S."/>
        </authorList>
    </citation>
    <scope>NUCLEOTIDE SEQUENCE [LARGE SCALE GENOMIC DNA]</scope>
    <source>
        <strain evidence="12 13">SKKU-2015</strain>
        <tissue evidence="12">Whole body</tissue>
    </source>
</reference>
<dbReference type="EMBL" id="NBIV01000060">
    <property type="protein sequence ID" value="PXF45484.1"/>
    <property type="molecule type" value="Genomic_DNA"/>
</dbReference>
<keyword evidence="13" id="KW-1185">Reference proteome</keyword>
<keyword evidence="2" id="KW-0813">Transport</keyword>
<dbReference type="AlphaFoldDB" id="A0A2V3ITP7"/>
<evidence type="ECO:0000256" key="4">
    <source>
        <dbReference type="ARBA" id="ARBA00022837"/>
    </source>
</evidence>
<evidence type="ECO:0000256" key="3">
    <source>
        <dbReference type="ARBA" id="ARBA00022692"/>
    </source>
</evidence>
<dbReference type="InterPro" id="IPR018247">
    <property type="entry name" value="EF_Hand_1_Ca_BS"/>
</dbReference>
<dbReference type="PANTHER" id="PTHR11003">
    <property type="entry name" value="POTASSIUM CHANNEL, SUBFAMILY K"/>
    <property type="match status" value="1"/>
</dbReference>
<dbReference type="GO" id="GO:0022841">
    <property type="term" value="F:potassium ion leak channel activity"/>
    <property type="evidence" value="ECO:0007669"/>
    <property type="project" value="TreeGrafter"/>
</dbReference>
<keyword evidence="3 10" id="KW-0812">Transmembrane</keyword>
<dbReference type="SUPFAM" id="SSF47473">
    <property type="entry name" value="EF-hand"/>
    <property type="match status" value="1"/>
</dbReference>
<feature type="transmembrane region" description="Helical" evidence="10">
    <location>
        <begin position="74"/>
        <end position="95"/>
    </location>
</feature>
<name>A0A2V3ITP7_9FLOR</name>
<dbReference type="SUPFAM" id="SSF81324">
    <property type="entry name" value="Voltage-gated potassium channels"/>
    <property type="match status" value="2"/>
</dbReference>
<dbReference type="GO" id="GO:0015271">
    <property type="term" value="F:outward rectifier potassium channel activity"/>
    <property type="evidence" value="ECO:0007669"/>
    <property type="project" value="TreeGrafter"/>
</dbReference>
<feature type="transmembrane region" description="Helical" evidence="10">
    <location>
        <begin position="132"/>
        <end position="156"/>
    </location>
</feature>
<dbReference type="GO" id="GO:0030322">
    <property type="term" value="P:stabilization of membrane potential"/>
    <property type="evidence" value="ECO:0007669"/>
    <property type="project" value="TreeGrafter"/>
</dbReference>
<dbReference type="PROSITE" id="PS00018">
    <property type="entry name" value="EF_HAND_1"/>
    <property type="match status" value="1"/>
</dbReference>
<feature type="domain" description="EF-hand" evidence="11">
    <location>
        <begin position="325"/>
        <end position="351"/>
    </location>
</feature>
<dbReference type="CDD" id="cd00051">
    <property type="entry name" value="EFh"/>
    <property type="match status" value="1"/>
</dbReference>
<keyword evidence="6" id="KW-0406">Ion transport</keyword>
<dbReference type="PANTHER" id="PTHR11003:SF291">
    <property type="entry name" value="IP11374P"/>
    <property type="match status" value="1"/>
</dbReference>
<proteinExistence type="predicted"/>
<protein>
    <submittedName>
        <fullName evidence="12">Two pore potassium channel c</fullName>
    </submittedName>
</protein>
<dbReference type="Pfam" id="PF07885">
    <property type="entry name" value="Ion_trans_2"/>
    <property type="match status" value="2"/>
</dbReference>
<dbReference type="InterPro" id="IPR013099">
    <property type="entry name" value="K_chnl_dom"/>
</dbReference>
<dbReference type="Gene3D" id="1.10.287.70">
    <property type="match status" value="2"/>
</dbReference>
<dbReference type="Proteomes" id="UP000247409">
    <property type="component" value="Unassembled WGS sequence"/>
</dbReference>
<accession>A0A2V3ITP7</accession>
<evidence type="ECO:0000256" key="5">
    <source>
        <dbReference type="ARBA" id="ARBA00022989"/>
    </source>
</evidence>
<evidence type="ECO:0000256" key="9">
    <source>
        <dbReference type="SAM" id="MobiDB-lite"/>
    </source>
</evidence>
<dbReference type="InterPro" id="IPR002048">
    <property type="entry name" value="EF_hand_dom"/>
</dbReference>
<keyword evidence="5 10" id="KW-1133">Transmembrane helix</keyword>
<dbReference type="GO" id="GO:0005737">
    <property type="term" value="C:cytoplasm"/>
    <property type="evidence" value="ECO:0007669"/>
    <property type="project" value="UniProtKB-ARBA"/>
</dbReference>
<evidence type="ECO:0000256" key="6">
    <source>
        <dbReference type="ARBA" id="ARBA00023065"/>
    </source>
</evidence>
<feature type="region of interest" description="Disordered" evidence="9">
    <location>
        <begin position="1"/>
        <end position="36"/>
    </location>
</feature>
<dbReference type="GO" id="GO:0005509">
    <property type="term" value="F:calcium ion binding"/>
    <property type="evidence" value="ECO:0007669"/>
    <property type="project" value="InterPro"/>
</dbReference>
<evidence type="ECO:0000313" key="12">
    <source>
        <dbReference type="EMBL" id="PXF45484.1"/>
    </source>
</evidence>
<dbReference type="STRING" id="448386.A0A2V3ITP7"/>
<evidence type="ECO:0000313" key="13">
    <source>
        <dbReference type="Proteomes" id="UP000247409"/>
    </source>
</evidence>
<dbReference type="OrthoDB" id="415460at2759"/>
<evidence type="ECO:0000256" key="1">
    <source>
        <dbReference type="ARBA" id="ARBA00004141"/>
    </source>
</evidence>
<evidence type="ECO:0000256" key="7">
    <source>
        <dbReference type="ARBA" id="ARBA00023136"/>
    </source>
</evidence>
<feature type="transmembrane region" description="Helical" evidence="10">
    <location>
        <begin position="221"/>
        <end position="238"/>
    </location>
</feature>
<keyword evidence="7 10" id="KW-0472">Membrane</keyword>
<dbReference type="GO" id="GO:0005886">
    <property type="term" value="C:plasma membrane"/>
    <property type="evidence" value="ECO:0007669"/>
    <property type="project" value="TreeGrafter"/>
</dbReference>
<sequence length="351" mass="38737">MGDTTEVSPLIVTTHDTTPVSTPGGGGAPSTTRHRSQRYRTFQRLFKRYETPGTNREAIGDVLKDFDGDESRNALVLYLSVLAVVLHVAIGILAMSWLEGWSIYDAAYFCIVTTTTVGYGDITPTRGSSKLFVIYYVVVSIAIISAVLGHIVGMLIDRQEELLINAMEGGDEDSDSDNEIQARKGLVDESDIRQLVVSISTLLVILAMGVVVFMRLEKLSLLNALYVTVISASTVGFGDLQPTRNVSKMIMTIWLCFSTICAAKVVADVAAMVAKMKQKAVQRRLMSARMDIRTLVGMDKDRDNRVDKTEFLAQMLIRSGKVEEDEVQELLKRFDELDVDNSGYISPEECA</sequence>
<feature type="transmembrane region" description="Helical" evidence="10">
    <location>
        <begin position="101"/>
        <end position="120"/>
    </location>
</feature>
<feature type="transmembrane region" description="Helical" evidence="10">
    <location>
        <begin position="195"/>
        <end position="214"/>
    </location>
</feature>
<gene>
    <name evidence="12" type="ORF">BWQ96_04782</name>
</gene>
<evidence type="ECO:0000256" key="2">
    <source>
        <dbReference type="ARBA" id="ARBA00022448"/>
    </source>
</evidence>
<dbReference type="InterPro" id="IPR011992">
    <property type="entry name" value="EF-hand-dom_pair"/>
</dbReference>
<comment type="subcellular location">
    <subcellularLocation>
        <location evidence="1">Membrane</location>
        <topology evidence="1">Multi-pass membrane protein</topology>
    </subcellularLocation>
</comment>
<dbReference type="PROSITE" id="PS50222">
    <property type="entry name" value="EF_HAND_2"/>
    <property type="match status" value="1"/>
</dbReference>
<dbReference type="Gene3D" id="1.10.238.10">
    <property type="entry name" value="EF-hand"/>
    <property type="match status" value="1"/>
</dbReference>
<keyword evidence="4" id="KW-0106">Calcium</keyword>
<comment type="caution">
    <text evidence="12">The sequence shown here is derived from an EMBL/GenBank/DDBJ whole genome shotgun (WGS) entry which is preliminary data.</text>
</comment>